<protein>
    <submittedName>
        <fullName evidence="7">Hydrolyzing O-glycosyl compounds hydrolase</fullName>
    </submittedName>
</protein>
<dbReference type="Gene3D" id="3.20.20.80">
    <property type="entry name" value="Glycosidases"/>
    <property type="match status" value="1"/>
</dbReference>
<feature type="signal peptide" evidence="5">
    <location>
        <begin position="1"/>
        <end position="22"/>
    </location>
</feature>
<evidence type="ECO:0000256" key="3">
    <source>
        <dbReference type="ARBA" id="ARBA00023295"/>
    </source>
</evidence>
<sequence>MMERKPLCLILLLSFTIFASHSNSLPLSTNNRWIVDETGKRVKLHCVNWSSHMNAMVAEGLDAIPLKDVIAQLKGLGFDCVRYTWATYMFTRYSNYKVGENLDKLNLTSSRLGIGNFNPSLESITVVEAFDFVVDEFGKQGMMVLADNHVSDPKWCCDNNDGNGCFGDQYFNLEEWLQGLSNVANRVKGKPQIVAVGLRNELRGPGQNNDNWYKYMSQGVTTVHKANPNVLVFVSGLNYDTDLSFLKTKPLNVNIGDKLVYEVHSYAGFLMSGSNPNPLVMTEFGMDMENIDDQNQRYLSCILAYLGGVDLDWALWAAQGSYYIREKENIVREHYGLWSIDFSSLRYQEFPQRFQLLQKKLLEPSSNSSKSYIIYHPLSGQCVKVNSNNELELGHCEWASKWNQEGQHIKLVGNGTYIEANSDGSKVKLSKDCKSKQSFWKTLSTSQWYYRLVSGFN</sequence>
<gene>
    <name evidence="7" type="ordered locus">MTR_7g012530</name>
</gene>
<dbReference type="EMBL" id="CM001223">
    <property type="protein sequence ID" value="AES77586.1"/>
    <property type="molecule type" value="Genomic_DNA"/>
</dbReference>
<dbReference type="eggNOG" id="ENOG502QVYM">
    <property type="taxonomic scope" value="Eukaryota"/>
</dbReference>
<evidence type="ECO:0000256" key="2">
    <source>
        <dbReference type="ARBA" id="ARBA00022801"/>
    </source>
</evidence>
<comment type="similarity">
    <text evidence="1 4">Belongs to the glycosyl hydrolase 5 (cellulase A) family.</text>
</comment>
<dbReference type="GO" id="GO:0000272">
    <property type="term" value="P:polysaccharide catabolic process"/>
    <property type="evidence" value="ECO:0007669"/>
    <property type="project" value="InterPro"/>
</dbReference>
<dbReference type="PaxDb" id="3880-AES77586"/>
<dbReference type="HOGENOM" id="CLU_039562_2_1_1"/>
<dbReference type="EnsemblPlants" id="AES77586">
    <property type="protein sequence ID" value="AES77586"/>
    <property type="gene ID" value="MTR_7g012530"/>
</dbReference>
<dbReference type="Pfam" id="PF00150">
    <property type="entry name" value="Cellulase"/>
    <property type="match status" value="1"/>
</dbReference>
<dbReference type="InterPro" id="IPR035992">
    <property type="entry name" value="Ricin_B-like_lectins"/>
</dbReference>
<evidence type="ECO:0000313" key="9">
    <source>
        <dbReference type="Proteomes" id="UP000002051"/>
    </source>
</evidence>
<dbReference type="PANTHER" id="PTHR31263">
    <property type="entry name" value="CELLULASE FAMILY PROTEIN (AFU_ORTHOLOGUE AFUA_5G14560)"/>
    <property type="match status" value="1"/>
</dbReference>
<feature type="domain" description="Glycoside hydrolase family 5" evidence="6">
    <location>
        <begin position="36"/>
        <end position="270"/>
    </location>
</feature>
<dbReference type="STRING" id="3880.G7L469"/>
<keyword evidence="9" id="KW-1185">Reference proteome</keyword>
<name>G7L469_MEDTR</name>
<evidence type="ECO:0000256" key="5">
    <source>
        <dbReference type="SAM" id="SignalP"/>
    </source>
</evidence>
<dbReference type="SUPFAM" id="SSF50370">
    <property type="entry name" value="Ricin B-like lectins"/>
    <property type="match status" value="1"/>
</dbReference>
<dbReference type="OMA" id="TICEAIT"/>
<evidence type="ECO:0000256" key="1">
    <source>
        <dbReference type="ARBA" id="ARBA00005641"/>
    </source>
</evidence>
<accession>G7L469</accession>
<evidence type="ECO:0000313" key="8">
    <source>
        <dbReference type="EnsemblPlants" id="AES77586"/>
    </source>
</evidence>
<evidence type="ECO:0000256" key="4">
    <source>
        <dbReference type="RuleBase" id="RU361153"/>
    </source>
</evidence>
<dbReference type="SUPFAM" id="SSF51445">
    <property type="entry name" value="(Trans)glycosidases"/>
    <property type="match status" value="1"/>
</dbReference>
<dbReference type="AlphaFoldDB" id="G7L469"/>
<reference evidence="7 9" key="1">
    <citation type="journal article" date="2011" name="Nature">
        <title>The Medicago genome provides insight into the evolution of rhizobial symbioses.</title>
        <authorList>
            <person name="Young N.D."/>
            <person name="Debelle F."/>
            <person name="Oldroyd G.E."/>
            <person name="Geurts R."/>
            <person name="Cannon S.B."/>
            <person name="Udvardi M.K."/>
            <person name="Benedito V.A."/>
            <person name="Mayer K.F."/>
            <person name="Gouzy J."/>
            <person name="Schoof H."/>
            <person name="Van de Peer Y."/>
            <person name="Proost S."/>
            <person name="Cook D.R."/>
            <person name="Meyers B.C."/>
            <person name="Spannagl M."/>
            <person name="Cheung F."/>
            <person name="De Mita S."/>
            <person name="Krishnakumar V."/>
            <person name="Gundlach H."/>
            <person name="Zhou S."/>
            <person name="Mudge J."/>
            <person name="Bharti A.K."/>
            <person name="Murray J.D."/>
            <person name="Naoumkina M.A."/>
            <person name="Rosen B."/>
            <person name="Silverstein K.A."/>
            <person name="Tang H."/>
            <person name="Rombauts S."/>
            <person name="Zhao P.X."/>
            <person name="Zhou P."/>
            <person name="Barbe V."/>
            <person name="Bardou P."/>
            <person name="Bechner M."/>
            <person name="Bellec A."/>
            <person name="Berger A."/>
            <person name="Berges H."/>
            <person name="Bidwell S."/>
            <person name="Bisseling T."/>
            <person name="Choisne N."/>
            <person name="Couloux A."/>
            <person name="Denny R."/>
            <person name="Deshpande S."/>
            <person name="Dai X."/>
            <person name="Doyle J.J."/>
            <person name="Dudez A.M."/>
            <person name="Farmer A.D."/>
            <person name="Fouteau S."/>
            <person name="Franken C."/>
            <person name="Gibelin C."/>
            <person name="Gish J."/>
            <person name="Goldstein S."/>
            <person name="Gonzalez A.J."/>
            <person name="Green P.J."/>
            <person name="Hallab A."/>
            <person name="Hartog M."/>
            <person name="Hua A."/>
            <person name="Humphray S.J."/>
            <person name="Jeong D.H."/>
            <person name="Jing Y."/>
            <person name="Jocker A."/>
            <person name="Kenton S.M."/>
            <person name="Kim D.J."/>
            <person name="Klee K."/>
            <person name="Lai H."/>
            <person name="Lang C."/>
            <person name="Lin S."/>
            <person name="Macmil S.L."/>
            <person name="Magdelenat G."/>
            <person name="Matthews L."/>
            <person name="McCorrison J."/>
            <person name="Monaghan E.L."/>
            <person name="Mun J.H."/>
            <person name="Najar F.Z."/>
            <person name="Nicholson C."/>
            <person name="Noirot C."/>
            <person name="O'Bleness M."/>
            <person name="Paule C.R."/>
            <person name="Poulain J."/>
            <person name="Prion F."/>
            <person name="Qin B."/>
            <person name="Qu C."/>
            <person name="Retzel E.F."/>
            <person name="Riddle C."/>
            <person name="Sallet E."/>
            <person name="Samain S."/>
            <person name="Samson N."/>
            <person name="Sanders I."/>
            <person name="Saurat O."/>
            <person name="Scarpelli C."/>
            <person name="Schiex T."/>
            <person name="Segurens B."/>
            <person name="Severin A.J."/>
            <person name="Sherrier D.J."/>
            <person name="Shi R."/>
            <person name="Sims S."/>
            <person name="Singer S.R."/>
            <person name="Sinharoy S."/>
            <person name="Sterck L."/>
            <person name="Viollet A."/>
            <person name="Wang B.B."/>
            <person name="Wang K."/>
            <person name="Wang M."/>
            <person name="Wang X."/>
            <person name="Warfsmann J."/>
            <person name="Weissenbach J."/>
            <person name="White D.D."/>
            <person name="White J.D."/>
            <person name="Wiley G.B."/>
            <person name="Wincker P."/>
            <person name="Xing Y."/>
            <person name="Yang L."/>
            <person name="Yao Z."/>
            <person name="Ying F."/>
            <person name="Zhai J."/>
            <person name="Zhou L."/>
            <person name="Zuber A."/>
            <person name="Denarie J."/>
            <person name="Dixon R.A."/>
            <person name="May G.D."/>
            <person name="Schwartz D.C."/>
            <person name="Rogers J."/>
            <person name="Quetier F."/>
            <person name="Town C.D."/>
            <person name="Roe B.A."/>
        </authorList>
    </citation>
    <scope>NUCLEOTIDE SEQUENCE [LARGE SCALE GENOMIC DNA]</scope>
    <source>
        <strain evidence="7">A17</strain>
        <strain evidence="8 9">cv. Jemalong A17</strain>
    </source>
</reference>
<evidence type="ECO:0000313" key="7">
    <source>
        <dbReference type="EMBL" id="AES77586.1"/>
    </source>
</evidence>
<dbReference type="InterPro" id="IPR017853">
    <property type="entry name" value="GH"/>
</dbReference>
<keyword evidence="3 4" id="KW-0326">Glycosidase</keyword>
<reference evidence="8" key="3">
    <citation type="submission" date="2015-04" db="UniProtKB">
        <authorList>
            <consortium name="EnsemblPlants"/>
        </authorList>
    </citation>
    <scope>IDENTIFICATION</scope>
    <source>
        <strain evidence="8">cv. Jemalong A17</strain>
    </source>
</reference>
<keyword evidence="5" id="KW-0732">Signal</keyword>
<dbReference type="Proteomes" id="UP000002051">
    <property type="component" value="Unassembled WGS sequence"/>
</dbReference>
<proteinExistence type="inferred from homology"/>
<reference evidence="7 9" key="2">
    <citation type="journal article" date="2014" name="BMC Genomics">
        <title>An improved genome release (version Mt4.0) for the model legume Medicago truncatula.</title>
        <authorList>
            <person name="Tang H."/>
            <person name="Krishnakumar V."/>
            <person name="Bidwell S."/>
            <person name="Rosen B."/>
            <person name="Chan A."/>
            <person name="Zhou S."/>
            <person name="Gentzbittel L."/>
            <person name="Childs K.L."/>
            <person name="Yandell M."/>
            <person name="Gundlach H."/>
            <person name="Mayer K.F."/>
            <person name="Schwartz D.C."/>
            <person name="Town C.D."/>
        </authorList>
    </citation>
    <scope>GENOME REANNOTATION</scope>
    <source>
        <strain evidence="8 9">cv. Jemalong A17</strain>
    </source>
</reference>
<feature type="chain" id="PRO_5014574014" evidence="5">
    <location>
        <begin position="23"/>
        <end position="457"/>
    </location>
</feature>
<keyword evidence="2 4" id="KW-0378">Hydrolase</keyword>
<dbReference type="PANTHER" id="PTHR31263:SF46">
    <property type="entry name" value="HYDROLYZING O-GLYCOSYL COMPOUNDS HYDROLASE"/>
    <property type="match status" value="1"/>
</dbReference>
<dbReference type="GO" id="GO:0004553">
    <property type="term" value="F:hydrolase activity, hydrolyzing O-glycosyl compounds"/>
    <property type="evidence" value="ECO:0007669"/>
    <property type="project" value="InterPro"/>
</dbReference>
<dbReference type="InterPro" id="IPR001547">
    <property type="entry name" value="Glyco_hydro_5"/>
</dbReference>
<organism evidence="7 9">
    <name type="scientific">Medicago truncatula</name>
    <name type="common">Barrel medic</name>
    <name type="synonym">Medicago tribuloides</name>
    <dbReference type="NCBI Taxonomy" id="3880"/>
    <lineage>
        <taxon>Eukaryota</taxon>
        <taxon>Viridiplantae</taxon>
        <taxon>Streptophyta</taxon>
        <taxon>Embryophyta</taxon>
        <taxon>Tracheophyta</taxon>
        <taxon>Spermatophyta</taxon>
        <taxon>Magnoliopsida</taxon>
        <taxon>eudicotyledons</taxon>
        <taxon>Gunneridae</taxon>
        <taxon>Pentapetalae</taxon>
        <taxon>rosids</taxon>
        <taxon>fabids</taxon>
        <taxon>Fabales</taxon>
        <taxon>Fabaceae</taxon>
        <taxon>Papilionoideae</taxon>
        <taxon>50 kb inversion clade</taxon>
        <taxon>NPAAA clade</taxon>
        <taxon>Hologalegina</taxon>
        <taxon>IRL clade</taxon>
        <taxon>Trifolieae</taxon>
        <taxon>Medicago</taxon>
    </lineage>
</organism>
<evidence type="ECO:0000259" key="6">
    <source>
        <dbReference type="Pfam" id="PF00150"/>
    </source>
</evidence>